<keyword evidence="6" id="KW-1185">Reference proteome</keyword>
<dbReference type="InterPro" id="IPR033120">
    <property type="entry name" value="HOTDOG_ACOT"/>
</dbReference>
<dbReference type="EMBL" id="AAQH01000003">
    <property type="protein sequence ID" value="EAT13087.1"/>
    <property type="molecule type" value="Genomic_DNA"/>
</dbReference>
<dbReference type="InterPro" id="IPR040170">
    <property type="entry name" value="Cytosol_ACT"/>
</dbReference>
<dbReference type="InterPro" id="IPR006683">
    <property type="entry name" value="Thioestr_dom"/>
</dbReference>
<dbReference type="RefSeq" id="WP_007018158.1">
    <property type="nucleotide sequence ID" value="NZ_CH724115.1"/>
</dbReference>
<dbReference type="GO" id="GO:0009062">
    <property type="term" value="P:fatty acid catabolic process"/>
    <property type="evidence" value="ECO:0007669"/>
    <property type="project" value="TreeGrafter"/>
</dbReference>
<feature type="domain" description="HotDog ACOT-type" evidence="4">
    <location>
        <begin position="11"/>
        <end position="123"/>
    </location>
</feature>
<dbReference type="GO" id="GO:0005829">
    <property type="term" value="C:cytosol"/>
    <property type="evidence" value="ECO:0007669"/>
    <property type="project" value="TreeGrafter"/>
</dbReference>
<dbReference type="CDD" id="cd03442">
    <property type="entry name" value="BFIT_BACH"/>
    <property type="match status" value="1"/>
</dbReference>
<dbReference type="SUPFAM" id="SSF54637">
    <property type="entry name" value="Thioesterase/thiol ester dehydrase-isomerase"/>
    <property type="match status" value="1"/>
</dbReference>
<dbReference type="AlphaFoldDB" id="Q1N3X8"/>
<sequence length="132" mass="14464">MTDFTEDTPLPNGRLTLRLVPTPADTNASGDVSGGWVLNKMDMAAEDTARMIAKGRVTMVATESTTFLSPVKAGHAICCYTKVTEIGRSSIRIQVEVWSQNTFYDELTKVSESTFVYVAMDENGRIRPVPDA</sequence>
<protein>
    <recommendedName>
        <fullName evidence="4">HotDog ACOT-type domain-containing protein</fullName>
    </recommendedName>
</protein>
<name>Q1N3X8_9GAMM</name>
<dbReference type="STRING" id="207949.RED65_15362"/>
<evidence type="ECO:0000256" key="2">
    <source>
        <dbReference type="ARBA" id="ARBA00022801"/>
    </source>
</evidence>
<dbReference type="InterPro" id="IPR029069">
    <property type="entry name" value="HotDog_dom_sf"/>
</dbReference>
<dbReference type="GO" id="GO:0052816">
    <property type="term" value="F:long-chain fatty acyl-CoA hydrolase activity"/>
    <property type="evidence" value="ECO:0007669"/>
    <property type="project" value="TreeGrafter"/>
</dbReference>
<dbReference type="OrthoDB" id="9801856at2"/>
<evidence type="ECO:0000259" key="4">
    <source>
        <dbReference type="PROSITE" id="PS51770"/>
    </source>
</evidence>
<dbReference type="Gene3D" id="3.10.129.10">
    <property type="entry name" value="Hotdog Thioesterase"/>
    <property type="match status" value="1"/>
</dbReference>
<gene>
    <name evidence="5" type="ORF">RED65_15362</name>
</gene>
<comment type="similarity">
    <text evidence="1">Belongs to the acyl coenzyme A hydrolase family.</text>
</comment>
<reference evidence="5 6" key="1">
    <citation type="submission" date="2006-03" db="EMBL/GenBank/DDBJ databases">
        <authorList>
            <person name="Pinhassi J."/>
            <person name="Pedros-Alio C."/>
            <person name="Ferriera S."/>
            <person name="Johnson J."/>
            <person name="Kravitz S."/>
            <person name="Halpern A."/>
            <person name="Remington K."/>
            <person name="Beeson K."/>
            <person name="Tran B."/>
            <person name="Rogers Y.-H."/>
            <person name="Friedman R."/>
            <person name="Venter J.C."/>
        </authorList>
    </citation>
    <scope>NUCLEOTIDE SEQUENCE [LARGE SCALE GENOMIC DNA]</scope>
    <source>
        <strain evidence="5 6">RED65</strain>
    </source>
</reference>
<dbReference type="PROSITE" id="PS51770">
    <property type="entry name" value="HOTDOG_ACOT"/>
    <property type="match status" value="1"/>
</dbReference>
<comment type="caution">
    <text evidence="5">The sequence shown here is derived from an EMBL/GenBank/DDBJ whole genome shotgun (WGS) entry which is preliminary data.</text>
</comment>
<evidence type="ECO:0000313" key="6">
    <source>
        <dbReference type="Proteomes" id="UP000004263"/>
    </source>
</evidence>
<dbReference type="HOGENOM" id="CLU_050164_2_0_6"/>
<dbReference type="PANTHER" id="PTHR11049">
    <property type="entry name" value="ACYL COENZYME A THIOESTER HYDROLASE"/>
    <property type="match status" value="1"/>
</dbReference>
<evidence type="ECO:0000256" key="1">
    <source>
        <dbReference type="ARBA" id="ARBA00010458"/>
    </source>
</evidence>
<evidence type="ECO:0000256" key="3">
    <source>
        <dbReference type="PROSITE-ProRule" id="PRU01106"/>
    </source>
</evidence>
<evidence type="ECO:0000313" key="5">
    <source>
        <dbReference type="EMBL" id="EAT13087.1"/>
    </source>
</evidence>
<organism evidence="5 6">
    <name type="scientific">Bermanella marisrubri</name>
    <dbReference type="NCBI Taxonomy" id="207949"/>
    <lineage>
        <taxon>Bacteria</taxon>
        <taxon>Pseudomonadati</taxon>
        <taxon>Pseudomonadota</taxon>
        <taxon>Gammaproteobacteria</taxon>
        <taxon>Oceanospirillales</taxon>
        <taxon>Oceanospirillaceae</taxon>
        <taxon>Bermanella</taxon>
    </lineage>
</organism>
<dbReference type="PANTHER" id="PTHR11049:SF5">
    <property type="entry name" value="ACYL-COA THIOESTER HYDROLASE YCIA"/>
    <property type="match status" value="1"/>
</dbReference>
<dbReference type="Proteomes" id="UP000004263">
    <property type="component" value="Unassembled WGS sequence"/>
</dbReference>
<keyword evidence="2 3" id="KW-0378">Hydrolase</keyword>
<dbReference type="GO" id="GO:0006637">
    <property type="term" value="P:acyl-CoA metabolic process"/>
    <property type="evidence" value="ECO:0007669"/>
    <property type="project" value="TreeGrafter"/>
</dbReference>
<accession>Q1N3X8</accession>
<dbReference type="Pfam" id="PF03061">
    <property type="entry name" value="4HBT"/>
    <property type="match status" value="1"/>
</dbReference>
<proteinExistence type="inferred from homology"/>